<name>A0A4R5MR98_9SPHI</name>
<dbReference type="InterPro" id="IPR013783">
    <property type="entry name" value="Ig-like_fold"/>
</dbReference>
<dbReference type="AlphaFoldDB" id="A0A4R5MR98"/>
<dbReference type="PROSITE" id="PS51257">
    <property type="entry name" value="PROKAR_LIPOPROTEIN"/>
    <property type="match status" value="1"/>
</dbReference>
<comment type="caution">
    <text evidence="1">The sequence shown here is derived from an EMBL/GenBank/DDBJ whole genome shotgun (WGS) entry which is preliminary data.</text>
</comment>
<dbReference type="EMBL" id="SJCY01000001">
    <property type="protein sequence ID" value="TDG37989.1"/>
    <property type="molecule type" value="Genomic_DNA"/>
</dbReference>
<accession>A0A4R5MR98</accession>
<proteinExistence type="predicted"/>
<evidence type="ECO:0000313" key="2">
    <source>
        <dbReference type="Proteomes" id="UP000295668"/>
    </source>
</evidence>
<sequence>MLFGLKIKQIKNLVLVATLATITFACKTDPASKYSSFITPDGGSTFTAGKDIKVSIQFAKDKTIDSVVYFIDSTRVSSHKDTLAKAITTSALKLGNRLLTAKIYTDGTAEELVANFILLASNPPVNYTYKIVNKFPHDISAYTEGLGYYDGKFLESTGEKGKSELKWVNVNTGKTIQKTQLAPQYFGEGSVKIGDKIIMLTWQEQTGFVFDSNTLKKISEFSYTAGREGWGMTFDGERILTTEGSNSIIFLDKNTYKKTGSIEVYDDKGKIDNLNELEFIDGKIYANVYTKNYIIIINPKSGAVEGKIDMSGLLPADYFKTDDEIGNNVLNGIAYDKTTKRLFVTGKKWPSIFEIKLIQK</sequence>
<dbReference type="Gene3D" id="2.130.10.10">
    <property type="entry name" value="YVTN repeat-like/Quinoprotein amine dehydrogenase"/>
    <property type="match status" value="1"/>
</dbReference>
<dbReference type="Pfam" id="PF05096">
    <property type="entry name" value="Glu_cyclase_2"/>
    <property type="match status" value="1"/>
</dbReference>
<reference evidence="1 2" key="1">
    <citation type="submission" date="2019-02" db="EMBL/GenBank/DDBJ databases">
        <title>Pedobacter sp. nov., a novel speices isolated from soil of pinguins habitat in Antarcitica.</title>
        <authorList>
            <person name="He R.-H."/>
        </authorList>
    </citation>
    <scope>NUCLEOTIDE SEQUENCE [LARGE SCALE GENOMIC DNA]</scope>
    <source>
        <strain evidence="1 2">E01020</strain>
    </source>
</reference>
<gene>
    <name evidence="1" type="ORF">EZJ43_02550</name>
</gene>
<dbReference type="OrthoDB" id="9783700at2"/>
<dbReference type="InterPro" id="IPR007788">
    <property type="entry name" value="QCT"/>
</dbReference>
<dbReference type="InterPro" id="IPR015943">
    <property type="entry name" value="WD40/YVTN_repeat-like_dom_sf"/>
</dbReference>
<dbReference type="GO" id="GO:0016603">
    <property type="term" value="F:glutaminyl-peptide cyclotransferase activity"/>
    <property type="evidence" value="ECO:0007669"/>
    <property type="project" value="InterPro"/>
</dbReference>
<dbReference type="PANTHER" id="PTHR31270:SF1">
    <property type="entry name" value="GLUTAMINYL-PEPTIDE CYCLOTRANSFERASE"/>
    <property type="match status" value="1"/>
</dbReference>
<dbReference type="RefSeq" id="WP_133261084.1">
    <property type="nucleotide sequence ID" value="NZ_SJCY01000001.1"/>
</dbReference>
<keyword evidence="1" id="KW-0808">Transferase</keyword>
<dbReference type="Pfam" id="PF17957">
    <property type="entry name" value="Big_7"/>
    <property type="match status" value="1"/>
</dbReference>
<dbReference type="SUPFAM" id="SSF50969">
    <property type="entry name" value="YVTN repeat-like/Quinoprotein amine dehydrogenase"/>
    <property type="match status" value="1"/>
</dbReference>
<protein>
    <submittedName>
        <fullName evidence="1">Glutaminyl-peptide cyclotransferase</fullName>
    </submittedName>
</protein>
<dbReference type="InterPro" id="IPR011044">
    <property type="entry name" value="Quino_amine_DH_bsu"/>
</dbReference>
<dbReference type="Proteomes" id="UP000295668">
    <property type="component" value="Unassembled WGS sequence"/>
</dbReference>
<evidence type="ECO:0000313" key="1">
    <source>
        <dbReference type="EMBL" id="TDG37989.1"/>
    </source>
</evidence>
<keyword evidence="2" id="KW-1185">Reference proteome</keyword>
<dbReference type="Gene3D" id="2.60.40.10">
    <property type="entry name" value="Immunoglobulins"/>
    <property type="match status" value="1"/>
</dbReference>
<organism evidence="1 2">
    <name type="scientific">Pedobacter changchengzhani</name>
    <dbReference type="NCBI Taxonomy" id="2529274"/>
    <lineage>
        <taxon>Bacteria</taxon>
        <taxon>Pseudomonadati</taxon>
        <taxon>Bacteroidota</taxon>
        <taxon>Sphingobacteriia</taxon>
        <taxon>Sphingobacteriales</taxon>
        <taxon>Sphingobacteriaceae</taxon>
        <taxon>Pedobacter</taxon>
    </lineage>
</organism>
<dbReference type="PANTHER" id="PTHR31270">
    <property type="entry name" value="GLUTAMINYL-PEPTIDE CYCLOTRANSFERASE"/>
    <property type="match status" value="1"/>
</dbReference>